<dbReference type="InterPro" id="IPR000425">
    <property type="entry name" value="MIP"/>
</dbReference>
<dbReference type="InterPro" id="IPR034294">
    <property type="entry name" value="Aquaporin_transptr"/>
</dbReference>
<feature type="transmembrane region" description="Helical" evidence="7">
    <location>
        <begin position="48"/>
        <end position="69"/>
    </location>
</feature>
<evidence type="ECO:0000256" key="6">
    <source>
        <dbReference type="RuleBase" id="RU000477"/>
    </source>
</evidence>
<evidence type="ECO:0000256" key="2">
    <source>
        <dbReference type="ARBA" id="ARBA00006175"/>
    </source>
</evidence>
<feature type="transmembrane region" description="Helical" evidence="7">
    <location>
        <begin position="12"/>
        <end position="36"/>
    </location>
</feature>
<keyword evidence="4 7" id="KW-1133">Transmembrane helix</keyword>
<accession>A0AAD9UJV8</accession>
<evidence type="ECO:0000256" key="1">
    <source>
        <dbReference type="ARBA" id="ARBA00004141"/>
    </source>
</evidence>
<evidence type="ECO:0000256" key="5">
    <source>
        <dbReference type="ARBA" id="ARBA00023136"/>
    </source>
</evidence>
<evidence type="ECO:0000313" key="9">
    <source>
        <dbReference type="Proteomes" id="UP001209878"/>
    </source>
</evidence>
<dbReference type="SUPFAM" id="SSF81338">
    <property type="entry name" value="Aquaporin-like"/>
    <property type="match status" value="1"/>
</dbReference>
<dbReference type="PANTHER" id="PTHR19139:SF199">
    <property type="entry name" value="MIP17260P"/>
    <property type="match status" value="1"/>
</dbReference>
<dbReference type="InterPro" id="IPR023271">
    <property type="entry name" value="Aquaporin-like"/>
</dbReference>
<keyword evidence="9" id="KW-1185">Reference proteome</keyword>
<feature type="transmembrane region" description="Helical" evidence="7">
    <location>
        <begin position="210"/>
        <end position="227"/>
    </location>
</feature>
<feature type="transmembrane region" description="Helical" evidence="7">
    <location>
        <begin position="90"/>
        <end position="111"/>
    </location>
</feature>
<dbReference type="Proteomes" id="UP001209878">
    <property type="component" value="Unassembled WGS sequence"/>
</dbReference>
<dbReference type="PANTHER" id="PTHR19139">
    <property type="entry name" value="AQUAPORIN TRANSPORTER"/>
    <property type="match status" value="1"/>
</dbReference>
<gene>
    <name evidence="8" type="ORF">NP493_36g06073</name>
</gene>
<evidence type="ECO:0000256" key="7">
    <source>
        <dbReference type="SAM" id="Phobius"/>
    </source>
</evidence>
<name>A0AAD9UJV8_RIDPI</name>
<evidence type="ECO:0000313" key="8">
    <source>
        <dbReference type="EMBL" id="KAK2192248.1"/>
    </source>
</evidence>
<proteinExistence type="inferred from homology"/>
<dbReference type="Pfam" id="PF00230">
    <property type="entry name" value="MIP"/>
    <property type="match status" value="1"/>
</dbReference>
<reference evidence="8" key="1">
    <citation type="journal article" date="2023" name="Mol. Biol. Evol.">
        <title>Third-Generation Sequencing Reveals the Adaptive Role of the Epigenome in Three Deep-Sea Polychaetes.</title>
        <authorList>
            <person name="Perez M."/>
            <person name="Aroh O."/>
            <person name="Sun Y."/>
            <person name="Lan Y."/>
            <person name="Juniper S.K."/>
            <person name="Young C.R."/>
            <person name="Angers B."/>
            <person name="Qian P.Y."/>
        </authorList>
    </citation>
    <scope>NUCLEOTIDE SEQUENCE</scope>
    <source>
        <strain evidence="8">R07B-5</strain>
    </source>
</reference>
<dbReference type="Gene3D" id="1.20.1080.10">
    <property type="entry name" value="Glycerol uptake facilitator protein"/>
    <property type="match status" value="1"/>
</dbReference>
<feature type="transmembrane region" description="Helical" evidence="7">
    <location>
        <begin position="165"/>
        <end position="183"/>
    </location>
</feature>
<organism evidence="8 9">
    <name type="scientific">Ridgeia piscesae</name>
    <name type="common">Tubeworm</name>
    <dbReference type="NCBI Taxonomy" id="27915"/>
    <lineage>
        <taxon>Eukaryota</taxon>
        <taxon>Metazoa</taxon>
        <taxon>Spiralia</taxon>
        <taxon>Lophotrochozoa</taxon>
        <taxon>Annelida</taxon>
        <taxon>Polychaeta</taxon>
        <taxon>Sedentaria</taxon>
        <taxon>Canalipalpata</taxon>
        <taxon>Sabellida</taxon>
        <taxon>Siboglinidae</taxon>
        <taxon>Ridgeia</taxon>
    </lineage>
</organism>
<keyword evidence="5 7" id="KW-0472">Membrane</keyword>
<evidence type="ECO:0000256" key="3">
    <source>
        <dbReference type="ARBA" id="ARBA00022692"/>
    </source>
</evidence>
<dbReference type="PRINTS" id="PR00783">
    <property type="entry name" value="MINTRINSICP"/>
</dbReference>
<feature type="transmembrane region" description="Helical" evidence="7">
    <location>
        <begin position="131"/>
        <end position="153"/>
    </location>
</feature>
<comment type="subcellular location">
    <subcellularLocation>
        <location evidence="1">Membrane</location>
        <topology evidence="1">Multi-pass membrane protein</topology>
    </subcellularLocation>
</comment>
<dbReference type="GO" id="GO:0005886">
    <property type="term" value="C:plasma membrane"/>
    <property type="evidence" value="ECO:0007669"/>
    <property type="project" value="TreeGrafter"/>
</dbReference>
<dbReference type="CDD" id="cd00333">
    <property type="entry name" value="MIP"/>
    <property type="match status" value="1"/>
</dbReference>
<dbReference type="EMBL" id="JAODUO010000036">
    <property type="protein sequence ID" value="KAK2192248.1"/>
    <property type="molecule type" value="Genomic_DNA"/>
</dbReference>
<comment type="similarity">
    <text evidence="2 6">Belongs to the MIP/aquaporin (TC 1.A.8) family.</text>
</comment>
<comment type="caution">
    <text evidence="8">The sequence shown here is derived from an EMBL/GenBank/DDBJ whole genome shotgun (WGS) entry which is preliminary data.</text>
</comment>
<keyword evidence="6" id="KW-0813">Transport</keyword>
<keyword evidence="3 6" id="KW-0812">Transmembrane</keyword>
<dbReference type="GO" id="GO:0015250">
    <property type="term" value="F:water channel activity"/>
    <property type="evidence" value="ECO:0007669"/>
    <property type="project" value="TreeGrafter"/>
</dbReference>
<dbReference type="NCBIfam" id="TIGR00861">
    <property type="entry name" value="MIP"/>
    <property type="match status" value="1"/>
</dbReference>
<dbReference type="AlphaFoldDB" id="A0AAD9UJV8"/>
<protein>
    <submittedName>
        <fullName evidence="8">Uncharacterized protein</fullName>
    </submittedName>
</protein>
<sequence>MGQWKDELQSLLFWRAVAAECLGSFMLIFFCCASGTHWPDTSPTVVQLSLTAGLNVATIIWCIHGVSGAHINPALTLPLFLTRKVSFVRALLYMFAHFVGAVVAVGTLKAITPIEFRGTLALNRLHPGVSPIGGCVLEAMMTFVLVFTVFATIDRKRTDLVALKGSGPLAIGLSAAMVHLAGIKYTGCSLNPARTFAPALFQGEWDDSHWVYWVGPMLGGAVAGLVYENIFAARAPIIESELEDEEDAFKKRRPMALNPHETEACM</sequence>
<evidence type="ECO:0000256" key="4">
    <source>
        <dbReference type="ARBA" id="ARBA00022989"/>
    </source>
</evidence>